<keyword evidence="2" id="KW-1185">Reference proteome</keyword>
<protein>
    <recommendedName>
        <fullName evidence="3">Transposase</fullName>
    </recommendedName>
</protein>
<dbReference type="Proteomes" id="UP001458880">
    <property type="component" value="Unassembled WGS sequence"/>
</dbReference>
<sequence length="102" mass="11633">MPRNPPRKANIGAFSEEKMSRAVKAVLNGKSIRSVAKEEHLNFQTLARDGYAFHHTLKVKGFRDINPTLTVQDTAGYSVRDEFANYFVSPSEQVLWQESRIH</sequence>
<evidence type="ECO:0000313" key="2">
    <source>
        <dbReference type="Proteomes" id="UP001458880"/>
    </source>
</evidence>
<comment type="caution">
    <text evidence="1">The sequence shown here is derived from an EMBL/GenBank/DDBJ whole genome shotgun (WGS) entry which is preliminary data.</text>
</comment>
<proteinExistence type="predicted"/>
<dbReference type="EMBL" id="JASPKY010000829">
    <property type="protein sequence ID" value="KAK9681255.1"/>
    <property type="molecule type" value="Genomic_DNA"/>
</dbReference>
<evidence type="ECO:0000313" key="1">
    <source>
        <dbReference type="EMBL" id="KAK9681255.1"/>
    </source>
</evidence>
<gene>
    <name evidence="1" type="ORF">QE152_g38455</name>
</gene>
<accession>A0AAW1HYB2</accession>
<dbReference type="AlphaFoldDB" id="A0AAW1HYB2"/>
<name>A0AAW1HYB2_POPJA</name>
<evidence type="ECO:0008006" key="3">
    <source>
        <dbReference type="Google" id="ProtNLM"/>
    </source>
</evidence>
<organism evidence="1 2">
    <name type="scientific">Popillia japonica</name>
    <name type="common">Japanese beetle</name>
    <dbReference type="NCBI Taxonomy" id="7064"/>
    <lineage>
        <taxon>Eukaryota</taxon>
        <taxon>Metazoa</taxon>
        <taxon>Ecdysozoa</taxon>
        <taxon>Arthropoda</taxon>
        <taxon>Hexapoda</taxon>
        <taxon>Insecta</taxon>
        <taxon>Pterygota</taxon>
        <taxon>Neoptera</taxon>
        <taxon>Endopterygota</taxon>
        <taxon>Coleoptera</taxon>
        <taxon>Polyphaga</taxon>
        <taxon>Scarabaeiformia</taxon>
        <taxon>Scarabaeidae</taxon>
        <taxon>Rutelinae</taxon>
        <taxon>Popillia</taxon>
    </lineage>
</organism>
<reference evidence="1 2" key="1">
    <citation type="journal article" date="2024" name="BMC Genomics">
        <title>De novo assembly and annotation of Popillia japonica's genome with initial clues to its potential as an invasive pest.</title>
        <authorList>
            <person name="Cucini C."/>
            <person name="Boschi S."/>
            <person name="Funari R."/>
            <person name="Cardaioli E."/>
            <person name="Iannotti N."/>
            <person name="Marturano G."/>
            <person name="Paoli F."/>
            <person name="Bruttini M."/>
            <person name="Carapelli A."/>
            <person name="Frati F."/>
            <person name="Nardi F."/>
        </authorList>
    </citation>
    <scope>NUCLEOTIDE SEQUENCE [LARGE SCALE GENOMIC DNA]</scope>
    <source>
        <strain evidence="1">DMR45628</strain>
    </source>
</reference>